<reference evidence="2 3" key="1">
    <citation type="submission" date="2015-05" db="EMBL/GenBank/DDBJ databases">
        <title>Genome assembly of Archangium gephyra DSM 2261.</title>
        <authorList>
            <person name="Sharma G."/>
            <person name="Subramanian S."/>
        </authorList>
    </citation>
    <scope>NUCLEOTIDE SEQUENCE [LARGE SCALE GENOMIC DNA]</scope>
    <source>
        <strain evidence="2 3">DSM 2261</strain>
    </source>
</reference>
<organism evidence="2 3">
    <name type="scientific">Archangium gephyra</name>
    <dbReference type="NCBI Taxonomy" id="48"/>
    <lineage>
        <taxon>Bacteria</taxon>
        <taxon>Pseudomonadati</taxon>
        <taxon>Myxococcota</taxon>
        <taxon>Myxococcia</taxon>
        <taxon>Myxococcales</taxon>
        <taxon>Cystobacterineae</taxon>
        <taxon>Archangiaceae</taxon>
        <taxon>Archangium</taxon>
    </lineage>
</organism>
<sequence length="71" mass="7703">MGSPGPSGRQRLPDRLLIGAARQNPCRTPTVASMNPGAAREMVGFSTLGRRRGALRPKPRLSREASYTGRR</sequence>
<dbReference type="Proteomes" id="UP000035579">
    <property type="component" value="Chromosome"/>
</dbReference>
<dbReference type="AlphaFoldDB" id="A0AAC8Q1M3"/>
<dbReference type="EMBL" id="CP011509">
    <property type="protein sequence ID" value="AKI98643.1"/>
    <property type="molecule type" value="Genomic_DNA"/>
</dbReference>
<evidence type="ECO:0000313" key="2">
    <source>
        <dbReference type="EMBL" id="AKI98643.1"/>
    </source>
</evidence>
<feature type="compositionally biased region" description="Basic residues" evidence="1">
    <location>
        <begin position="50"/>
        <end position="60"/>
    </location>
</feature>
<name>A0AAC8Q1M3_9BACT</name>
<evidence type="ECO:0000313" key="3">
    <source>
        <dbReference type="Proteomes" id="UP000035579"/>
    </source>
</evidence>
<evidence type="ECO:0000256" key="1">
    <source>
        <dbReference type="SAM" id="MobiDB-lite"/>
    </source>
</evidence>
<accession>A0AAC8Q1M3</accession>
<protein>
    <submittedName>
        <fullName evidence="2">Uncharacterized protein</fullName>
    </submittedName>
</protein>
<dbReference type="KEGG" id="age:AA314_00270"/>
<gene>
    <name evidence="2" type="ORF">AA314_00270</name>
</gene>
<proteinExistence type="predicted"/>
<feature type="region of interest" description="Disordered" evidence="1">
    <location>
        <begin position="50"/>
        <end position="71"/>
    </location>
</feature>